<dbReference type="EMBL" id="MTSL01000178">
    <property type="protein sequence ID" value="PJF17332.1"/>
    <property type="molecule type" value="Genomic_DNA"/>
</dbReference>
<keyword evidence="1" id="KW-0472">Membrane</keyword>
<protein>
    <submittedName>
        <fullName evidence="2">Uncharacterized protein</fullName>
    </submittedName>
</protein>
<keyword evidence="1" id="KW-0812">Transmembrane</keyword>
<evidence type="ECO:0000256" key="1">
    <source>
        <dbReference type="SAM" id="Phobius"/>
    </source>
</evidence>
<feature type="transmembrane region" description="Helical" evidence="1">
    <location>
        <begin position="275"/>
        <end position="296"/>
    </location>
</feature>
<keyword evidence="3" id="KW-1185">Reference proteome</keyword>
<dbReference type="Proteomes" id="UP000240830">
    <property type="component" value="Unassembled WGS sequence"/>
</dbReference>
<dbReference type="AlphaFoldDB" id="A0A2H9THU5"/>
<accession>A0A2H9THU5</accession>
<reference evidence="2 3" key="1">
    <citation type="submission" date="2016-10" db="EMBL/GenBank/DDBJ databases">
        <title>The genome of Paramicrosporidium saccamoebae is the missing link in understanding Cryptomycota and Microsporidia evolution.</title>
        <authorList>
            <person name="Quandt C.A."/>
            <person name="Beaudet D."/>
            <person name="Corsaro D."/>
            <person name="Michel R."/>
            <person name="Corradi N."/>
            <person name="James T."/>
        </authorList>
    </citation>
    <scope>NUCLEOTIDE SEQUENCE [LARGE SCALE GENOMIC DNA]</scope>
    <source>
        <strain evidence="2 3">KSL3</strain>
    </source>
</reference>
<keyword evidence="1" id="KW-1133">Transmembrane helix</keyword>
<proteinExistence type="predicted"/>
<organism evidence="2 3">
    <name type="scientific">Paramicrosporidium saccamoebae</name>
    <dbReference type="NCBI Taxonomy" id="1246581"/>
    <lineage>
        <taxon>Eukaryota</taxon>
        <taxon>Fungi</taxon>
        <taxon>Fungi incertae sedis</taxon>
        <taxon>Cryptomycota</taxon>
        <taxon>Cryptomycota incertae sedis</taxon>
        <taxon>Paramicrosporidium</taxon>
    </lineage>
</organism>
<comment type="caution">
    <text evidence="2">The sequence shown here is derived from an EMBL/GenBank/DDBJ whole genome shotgun (WGS) entry which is preliminary data.</text>
</comment>
<sequence>MDFILDSDSDSVYSPHIKSRLPVKSSVTKAIASSFQQTLKTSKADLMEAYQKLETPKMVSRVDRHSGFDASRDRMKLANIIDSETNGDDTDNMFLLPITMQSLTRNSFELDLSGISDAEDLLSEFTTSNVRRPHHVIETSPNSMSESGYAKLLQLDSEQSTPKIKAIREELDQSKTRFRQSINDLLNSSPIKKAPDFKDLVKMGSKLSEKVYSEIESVEKRAPSNFVLRTNPIQCSSPIQPKKLLSFSETNDATKTKVDEPTEVESKFSIFMGRILWAFSVIALIFVVDVLLQVAVTRQQAGLPLFEYEPAQKWISVIEEFWHDMYSWVSGFNTIAPH</sequence>
<evidence type="ECO:0000313" key="2">
    <source>
        <dbReference type="EMBL" id="PJF17332.1"/>
    </source>
</evidence>
<gene>
    <name evidence="2" type="ORF">PSACC_02819</name>
</gene>
<name>A0A2H9THU5_9FUNG</name>
<evidence type="ECO:0000313" key="3">
    <source>
        <dbReference type="Proteomes" id="UP000240830"/>
    </source>
</evidence>